<proteinExistence type="predicted"/>
<evidence type="ECO:0000256" key="3">
    <source>
        <dbReference type="SAM" id="SignalP"/>
    </source>
</evidence>
<comment type="caution">
    <text evidence="5">The sequence shown here is derived from an EMBL/GenBank/DDBJ whole genome shotgun (WGS) entry which is preliminary data.</text>
</comment>
<evidence type="ECO:0000313" key="6">
    <source>
        <dbReference type="Proteomes" id="UP000003019"/>
    </source>
</evidence>
<dbReference type="HOGENOM" id="CLU_001890_0_0_4"/>
<feature type="signal peptide" evidence="3">
    <location>
        <begin position="1"/>
        <end position="17"/>
    </location>
</feature>
<dbReference type="GO" id="GO:0046872">
    <property type="term" value="F:metal ion binding"/>
    <property type="evidence" value="ECO:0007669"/>
    <property type="project" value="UniProtKB-KW"/>
</dbReference>
<reference evidence="5 6" key="1">
    <citation type="submission" date="2011-05" db="EMBL/GenBank/DDBJ databases">
        <authorList>
            <person name="Muzny D."/>
            <person name="Qin X."/>
            <person name="Deng J."/>
            <person name="Jiang H."/>
            <person name="Liu Y."/>
            <person name="Qu J."/>
            <person name="Song X.-Z."/>
            <person name="Zhang L."/>
            <person name="Thornton R."/>
            <person name="Coyle M."/>
            <person name="Francisco L."/>
            <person name="Jackson L."/>
            <person name="Javaid M."/>
            <person name="Korchina V."/>
            <person name="Kovar C."/>
            <person name="Mata R."/>
            <person name="Mathew T."/>
            <person name="Ngo R."/>
            <person name="Nguyen L."/>
            <person name="Nguyen N."/>
            <person name="Okwuonu G."/>
            <person name="Ongeri F."/>
            <person name="Pham C."/>
            <person name="Simmons D."/>
            <person name="Wilczek-Boney K."/>
            <person name="Hale W."/>
            <person name="Jakkamsetti A."/>
            <person name="Pham P."/>
            <person name="Ruth R."/>
            <person name="San Lucas F."/>
            <person name="Warren J."/>
            <person name="Zhang J."/>
            <person name="Zhao Z."/>
            <person name="Zhou C."/>
            <person name="Zhu D."/>
            <person name="Lee S."/>
            <person name="Bess C."/>
            <person name="Blankenburg K."/>
            <person name="Forbes L."/>
            <person name="Fu Q."/>
            <person name="Gubbala S."/>
            <person name="Hirani K."/>
            <person name="Jayaseelan J.C."/>
            <person name="Lara F."/>
            <person name="Munidasa M."/>
            <person name="Palculict T."/>
            <person name="Patil S."/>
            <person name="Pu L.-L."/>
            <person name="Saada N."/>
            <person name="Tang L."/>
            <person name="Weissenberger G."/>
            <person name="Zhu Y."/>
            <person name="Hemphill L."/>
            <person name="Shang Y."/>
            <person name="Youmans B."/>
            <person name="Ayvaz T."/>
            <person name="Ross M."/>
            <person name="Santibanez J."/>
            <person name="Aqrawi P."/>
            <person name="Gross S."/>
            <person name="Joshi V."/>
            <person name="Fowler G."/>
            <person name="Nazareth L."/>
            <person name="Reid J."/>
            <person name="Worley K."/>
            <person name="Petrosino J."/>
            <person name="Highlander S."/>
            <person name="Gibbs R."/>
        </authorList>
    </citation>
    <scope>NUCLEOTIDE SEQUENCE [LARGE SCALE GENOMIC DNA]</scope>
    <source>
        <strain evidence="5 6">871</strain>
    </source>
</reference>
<dbReference type="InterPro" id="IPR008707">
    <property type="entry name" value="B-propeller_PilY1"/>
</dbReference>
<feature type="domain" description="PilY1 beta-propeller" evidence="4">
    <location>
        <begin position="857"/>
        <end position="1079"/>
    </location>
</feature>
<dbReference type="EMBL" id="AGAY01000038">
    <property type="protein sequence ID" value="EGY52755.1"/>
    <property type="molecule type" value="Genomic_DNA"/>
</dbReference>
<evidence type="ECO:0000313" key="5">
    <source>
        <dbReference type="EMBL" id="EGY52755.1"/>
    </source>
</evidence>
<dbReference type="Proteomes" id="UP000003019">
    <property type="component" value="Unassembled WGS sequence"/>
</dbReference>
<sequence length="1316" mass="143406">MKLLAAFVLSWPAAASSANLNISQSPLAGVTVQYAPNIALALSVEFPTAGAAYSQNQYTANRYLASGREPTFRIDRDLKVYYNGYFDNRKCYRFIGAYGDGSSYFSPSSVARTDANGFVGLCNNNGVKDEYSGNFMNWMSMSALDIFRSTMTGGNRARGVDATLASYSAGDTVNATFIRRANVVSGQNGNIGNRLRYRGIELNNRNGDNPNVSMIYRLLPEYYLQAVFPDPMGSSLRHIRYNNMSIPRAAGFVYEHNNQLVSNDAEFDDDTLYFINRGFTIRPARRIKDGSAYNYAYLDFDKVDNNMRHPYVAAIRGAKNRGLRNPKWNLPVVVEVCKRDMPESNCVAYGNNLKPEGLLQKHGRERNANSKPMRVAAFGYLNLSGHTVDGGVLRSRMKYLDRTETVGSVVYGKEWDDSTGQLVINPDSYDAAQSGVNNSGVINYMNKFGDANGYKVNDPGSELYYTALRYLRNGGNIYQPSSITETMKDGFPAIFNWDDPLTRGLSGANSAEAQCRQNTIIYIGDTNTWHDNKLPNFGVAGAPIDNIPTETALKSLLVAEGKSNSDWNANRGAQNSPSGMAGLAFWARTHDIRTDIPGNQYGNNFIIDVLETGDSKMPPMSTRGNTYYWAAKYGGFNYQPGSVDLPNDNRSSWTDDALGHSSEPSLFADGMPRNFAVANNPDNMIAALNKAFNNAGAYHDPSQATLSPVVQSGEVLNLDGAARPLVLQSSYNGSTLSGDVIASELSYDATSRRLLYTEQWRAAPIMKTDFHNTGFVNRNVYTRSASGSTVKFDVANLSQFQAALTQNSSPITDAQNLVRYVLGDPSQEGNGLRTRTQIMGTVVSPTVRPILKPSINPVGCTYSSTALNRSNFYAVAANDGMLHILDSAGHEKLAYIPSTALPKLAAYATPDTTHQYLNDGSPVYAEVCDGSAARSVLIGTAGRGGASVYALDVTDLSTPGAGNIMWEFSDEDDADLGLTVAKPVITKSISGTPLAILSSGYNNGSNKGHIYILDITKSTGTPWILGTNYWKVELGNAGVGEVFVYDSNKDGVPESIFAGDLDGKIWQVNYTSGIWTNAHPGGLFTPSTVRPITGAPYVQQIGRKTYLVVGTGQYLNEEGFSHTAQNYAYGLLLDGNPIHEHDLLEQSITTVNHSLDNGTKTLHEITKNEINDIHKGWKLRLLAGQAIVAPAGIRADKVAEFVAVRRVSNSTNICAVNGATSIISIDVQNGGQYDEPIFDTNGDGVFDQNDLLGGMLEIHGLVSPQYVIRKIMANGQEMTVLLLAGDTGRFEIILNPLIGKPYLRRLSWREIFQTGI</sequence>
<keyword evidence="6" id="KW-1185">Reference proteome</keyword>
<accession>G4CHE3</accession>
<dbReference type="STRING" id="1032488.HMPREF9371_1032"/>
<keyword evidence="1" id="KW-0479">Metal-binding</keyword>
<name>G4CHE3_9NEIS</name>
<keyword evidence="3" id="KW-0732">Signal</keyword>
<dbReference type="PATRIC" id="fig|1032488.3.peg.969"/>
<organism evidence="5 6">
    <name type="scientific">Neisseria shayeganii 871</name>
    <dbReference type="NCBI Taxonomy" id="1032488"/>
    <lineage>
        <taxon>Bacteria</taxon>
        <taxon>Pseudomonadati</taxon>
        <taxon>Pseudomonadota</taxon>
        <taxon>Betaproteobacteria</taxon>
        <taxon>Neisseriales</taxon>
        <taxon>Neisseriaceae</taxon>
        <taxon>Neisseria</taxon>
    </lineage>
</organism>
<keyword evidence="2" id="KW-0106">Calcium</keyword>
<protein>
    <submittedName>
        <fullName evidence="5">PilC2 protein</fullName>
    </submittedName>
</protein>
<evidence type="ECO:0000259" key="4">
    <source>
        <dbReference type="Pfam" id="PF05567"/>
    </source>
</evidence>
<gene>
    <name evidence="5" type="ORF">HMPREF9371_1032</name>
</gene>
<evidence type="ECO:0000256" key="1">
    <source>
        <dbReference type="ARBA" id="ARBA00022723"/>
    </source>
</evidence>
<evidence type="ECO:0000256" key="2">
    <source>
        <dbReference type="ARBA" id="ARBA00022837"/>
    </source>
</evidence>
<dbReference type="Pfam" id="PF05567">
    <property type="entry name" value="T4P_PilY1"/>
    <property type="match status" value="1"/>
</dbReference>
<feature type="chain" id="PRO_5003462022" evidence="3">
    <location>
        <begin position="18"/>
        <end position="1316"/>
    </location>
</feature>